<dbReference type="InterPro" id="IPR000719">
    <property type="entry name" value="Prot_kinase_dom"/>
</dbReference>
<evidence type="ECO:0000256" key="3">
    <source>
        <dbReference type="ARBA" id="ARBA00022741"/>
    </source>
</evidence>
<dbReference type="PROSITE" id="PS00108">
    <property type="entry name" value="PROTEIN_KINASE_ST"/>
    <property type="match status" value="1"/>
</dbReference>
<evidence type="ECO:0000256" key="2">
    <source>
        <dbReference type="ARBA" id="ARBA00022679"/>
    </source>
</evidence>
<gene>
    <name evidence="12" type="ORF">CLODIP_2_CD13227</name>
</gene>
<sequence length="377" mass="43576">MMVRGSEGSASGYRYDLSSDKDRNQKARSPPPWSTGGSGAGDKFLSEAKNDFMARWEGKSHPPACHLEDFDRLRTLGTGSFGRVMLVRHRSSKQFYAMKLLEKQKIVKMKQVEHTLNEKRILQCIRHPFIVHLEFSFKDNDNLYLVLPFISGGEMFTHLRRQGKFSEVQTRFYGAQVALALEYLHYLGVVYRDLKPENILIDSTGYVQVTDLGFCKMIEGRTWTLCGTPEYLAPEVILSKGYGRSVDWWSFGVLLYEMAAGHPPFYAKDQMQIYEKIVSGRYRCPPHFSTDLKELIRNLLQIDLSRRFGNLKDGAADIKRDRWFRPIDWDQILHRRADPPFRPKCSSPGDASNFDTYEEVTIKASSTNKYVRDFEDF</sequence>
<evidence type="ECO:0000256" key="9">
    <source>
        <dbReference type="SAM" id="MobiDB-lite"/>
    </source>
</evidence>
<keyword evidence="5 7" id="KW-0067">ATP-binding</keyword>
<dbReference type="PROSITE" id="PS51285">
    <property type="entry name" value="AGC_KINASE_CTER"/>
    <property type="match status" value="1"/>
</dbReference>
<reference evidence="12 13" key="1">
    <citation type="submission" date="2020-04" db="EMBL/GenBank/DDBJ databases">
        <authorList>
            <person name="Alioto T."/>
            <person name="Alioto T."/>
            <person name="Gomez Garrido J."/>
        </authorList>
    </citation>
    <scope>NUCLEOTIDE SEQUENCE [LARGE SCALE GENOMIC DNA]</scope>
</reference>
<dbReference type="Gene3D" id="1.10.510.10">
    <property type="entry name" value="Transferase(Phosphotransferase) domain 1"/>
    <property type="match status" value="1"/>
</dbReference>
<keyword evidence="3 7" id="KW-0547">Nucleotide-binding</keyword>
<dbReference type="GO" id="GO:0005634">
    <property type="term" value="C:nucleus"/>
    <property type="evidence" value="ECO:0007669"/>
    <property type="project" value="TreeGrafter"/>
</dbReference>
<keyword evidence="6" id="KW-0114">cAMP</keyword>
<dbReference type="InterPro" id="IPR011009">
    <property type="entry name" value="Kinase-like_dom_sf"/>
</dbReference>
<comment type="caution">
    <text evidence="12">The sequence shown here is derived from an EMBL/GenBank/DDBJ whole genome shotgun (WGS) entry which is preliminary data.</text>
</comment>
<dbReference type="FunFam" id="3.30.200.20:FF:000005">
    <property type="entry name" value="cAMP-dependent protein kinase catalytic subunit"/>
    <property type="match status" value="1"/>
</dbReference>
<feature type="binding site" evidence="7">
    <location>
        <position position="99"/>
    </location>
    <ligand>
        <name>ATP</name>
        <dbReference type="ChEBI" id="CHEBI:30616"/>
    </ligand>
</feature>
<evidence type="ECO:0000259" key="11">
    <source>
        <dbReference type="PROSITE" id="PS51285"/>
    </source>
</evidence>
<name>A0A8S1CZ06_9INSE</name>
<dbReference type="SMART" id="SM00220">
    <property type="entry name" value="S_TKc"/>
    <property type="match status" value="1"/>
</dbReference>
<keyword evidence="1 8" id="KW-0723">Serine/threonine-protein kinase</keyword>
<dbReference type="GO" id="GO:0005952">
    <property type="term" value="C:cAMP-dependent protein kinase complex"/>
    <property type="evidence" value="ECO:0007669"/>
    <property type="project" value="TreeGrafter"/>
</dbReference>
<dbReference type="Pfam" id="PF00069">
    <property type="entry name" value="Pkinase"/>
    <property type="match status" value="1"/>
</dbReference>
<feature type="domain" description="Protein kinase" evidence="10">
    <location>
        <begin position="70"/>
        <end position="324"/>
    </location>
</feature>
<dbReference type="PANTHER" id="PTHR24353">
    <property type="entry name" value="CYCLIC NUCLEOTIDE-DEPENDENT PROTEIN KINASE"/>
    <property type="match status" value="1"/>
</dbReference>
<dbReference type="AlphaFoldDB" id="A0A8S1CZ06"/>
<comment type="similarity">
    <text evidence="8">Belongs to the protein kinase superfamily.</text>
</comment>
<evidence type="ECO:0008006" key="14">
    <source>
        <dbReference type="Google" id="ProtNLM"/>
    </source>
</evidence>
<dbReference type="FunFam" id="1.10.510.10:FF:000005">
    <property type="entry name" value="cAMP-dependent protein kinase catalytic subunit alpha"/>
    <property type="match status" value="1"/>
</dbReference>
<dbReference type="PROSITE" id="PS00107">
    <property type="entry name" value="PROTEIN_KINASE_ATP"/>
    <property type="match status" value="1"/>
</dbReference>
<keyword evidence="4" id="KW-0418">Kinase</keyword>
<dbReference type="OrthoDB" id="63267at2759"/>
<dbReference type="PANTHER" id="PTHR24353:SF152">
    <property type="entry name" value="UT01108P-RELATED"/>
    <property type="match status" value="1"/>
</dbReference>
<evidence type="ECO:0000313" key="12">
    <source>
        <dbReference type="EMBL" id="CAB3373319.1"/>
    </source>
</evidence>
<dbReference type="SMART" id="SM00133">
    <property type="entry name" value="S_TK_X"/>
    <property type="match status" value="1"/>
</dbReference>
<proteinExistence type="inferred from homology"/>
<evidence type="ECO:0000259" key="10">
    <source>
        <dbReference type="PROSITE" id="PS50011"/>
    </source>
</evidence>
<accession>A0A8S1CZ06</accession>
<evidence type="ECO:0000313" key="13">
    <source>
        <dbReference type="Proteomes" id="UP000494165"/>
    </source>
</evidence>
<evidence type="ECO:0000256" key="5">
    <source>
        <dbReference type="ARBA" id="ARBA00022840"/>
    </source>
</evidence>
<dbReference type="SUPFAM" id="SSF56112">
    <property type="entry name" value="Protein kinase-like (PK-like)"/>
    <property type="match status" value="1"/>
</dbReference>
<feature type="region of interest" description="Disordered" evidence="9">
    <location>
        <begin position="1"/>
        <end position="40"/>
    </location>
</feature>
<dbReference type="GO" id="GO:0005829">
    <property type="term" value="C:cytosol"/>
    <property type="evidence" value="ECO:0007669"/>
    <property type="project" value="TreeGrafter"/>
</dbReference>
<dbReference type="GO" id="GO:0004691">
    <property type="term" value="F:cAMP-dependent protein kinase activity"/>
    <property type="evidence" value="ECO:0007669"/>
    <property type="project" value="TreeGrafter"/>
</dbReference>
<dbReference type="Gene3D" id="3.30.200.20">
    <property type="entry name" value="Phosphorylase Kinase, domain 1"/>
    <property type="match status" value="1"/>
</dbReference>
<dbReference type="InterPro" id="IPR000961">
    <property type="entry name" value="AGC-kinase_C"/>
</dbReference>
<dbReference type="GO" id="GO:0005524">
    <property type="term" value="F:ATP binding"/>
    <property type="evidence" value="ECO:0007669"/>
    <property type="project" value="UniProtKB-UniRule"/>
</dbReference>
<organism evidence="12 13">
    <name type="scientific">Cloeon dipterum</name>
    <dbReference type="NCBI Taxonomy" id="197152"/>
    <lineage>
        <taxon>Eukaryota</taxon>
        <taxon>Metazoa</taxon>
        <taxon>Ecdysozoa</taxon>
        <taxon>Arthropoda</taxon>
        <taxon>Hexapoda</taxon>
        <taxon>Insecta</taxon>
        <taxon>Pterygota</taxon>
        <taxon>Palaeoptera</taxon>
        <taxon>Ephemeroptera</taxon>
        <taxon>Pisciforma</taxon>
        <taxon>Baetidae</taxon>
        <taxon>Cloeon</taxon>
    </lineage>
</organism>
<evidence type="ECO:0000256" key="7">
    <source>
        <dbReference type="PROSITE-ProRule" id="PRU10141"/>
    </source>
</evidence>
<evidence type="ECO:0000256" key="8">
    <source>
        <dbReference type="RuleBase" id="RU000304"/>
    </source>
</evidence>
<feature type="domain" description="AGC-kinase C-terminal" evidence="11">
    <location>
        <begin position="325"/>
        <end position="377"/>
    </location>
</feature>
<protein>
    <recommendedName>
        <fullName evidence="14">Protein kinase domain-containing protein</fullName>
    </recommendedName>
</protein>
<dbReference type="InterPro" id="IPR017441">
    <property type="entry name" value="Protein_kinase_ATP_BS"/>
</dbReference>
<dbReference type="InterPro" id="IPR008271">
    <property type="entry name" value="Ser/Thr_kinase_AS"/>
</dbReference>
<keyword evidence="13" id="KW-1185">Reference proteome</keyword>
<evidence type="ECO:0000256" key="4">
    <source>
        <dbReference type="ARBA" id="ARBA00022777"/>
    </source>
</evidence>
<dbReference type="EMBL" id="CADEPI010000084">
    <property type="protein sequence ID" value="CAB3373319.1"/>
    <property type="molecule type" value="Genomic_DNA"/>
</dbReference>
<keyword evidence="2" id="KW-0808">Transferase</keyword>
<dbReference type="PROSITE" id="PS50011">
    <property type="entry name" value="PROTEIN_KINASE_DOM"/>
    <property type="match status" value="1"/>
</dbReference>
<evidence type="ECO:0000256" key="6">
    <source>
        <dbReference type="ARBA" id="ARBA00023149"/>
    </source>
</evidence>
<evidence type="ECO:0000256" key="1">
    <source>
        <dbReference type="ARBA" id="ARBA00022527"/>
    </source>
</evidence>
<dbReference type="Proteomes" id="UP000494165">
    <property type="component" value="Unassembled WGS sequence"/>
</dbReference>